<dbReference type="OrthoDB" id="3070492at2759"/>
<reference evidence="3" key="1">
    <citation type="submission" date="2022-07" db="EMBL/GenBank/DDBJ databases">
        <title>Genome Sequence of Agrocybe chaxingu.</title>
        <authorList>
            <person name="Buettner E."/>
        </authorList>
    </citation>
    <scope>NUCLEOTIDE SEQUENCE</scope>
    <source>
        <strain evidence="3">MP-N11</strain>
    </source>
</reference>
<evidence type="ECO:0000256" key="1">
    <source>
        <dbReference type="SAM" id="Coils"/>
    </source>
</evidence>
<feature type="compositionally biased region" description="Basic residues" evidence="2">
    <location>
        <begin position="375"/>
        <end position="390"/>
    </location>
</feature>
<feature type="region of interest" description="Disordered" evidence="2">
    <location>
        <begin position="192"/>
        <end position="422"/>
    </location>
</feature>
<feature type="compositionally biased region" description="Basic and acidic residues" evidence="2">
    <location>
        <begin position="120"/>
        <end position="129"/>
    </location>
</feature>
<comment type="caution">
    <text evidence="3">The sequence shown here is derived from an EMBL/GenBank/DDBJ whole genome shotgun (WGS) entry which is preliminary data.</text>
</comment>
<evidence type="ECO:0008006" key="5">
    <source>
        <dbReference type="Google" id="ProtNLM"/>
    </source>
</evidence>
<name>A0A9W8JUP9_9AGAR</name>
<organism evidence="3 4">
    <name type="scientific">Agrocybe chaxingu</name>
    <dbReference type="NCBI Taxonomy" id="84603"/>
    <lineage>
        <taxon>Eukaryota</taxon>
        <taxon>Fungi</taxon>
        <taxon>Dikarya</taxon>
        <taxon>Basidiomycota</taxon>
        <taxon>Agaricomycotina</taxon>
        <taxon>Agaricomycetes</taxon>
        <taxon>Agaricomycetidae</taxon>
        <taxon>Agaricales</taxon>
        <taxon>Agaricineae</taxon>
        <taxon>Strophariaceae</taxon>
        <taxon>Agrocybe</taxon>
    </lineage>
</organism>
<dbReference type="AlphaFoldDB" id="A0A9W8JUP9"/>
<evidence type="ECO:0000313" key="3">
    <source>
        <dbReference type="EMBL" id="KAJ3503215.1"/>
    </source>
</evidence>
<gene>
    <name evidence="3" type="ORF">NLJ89_g8535</name>
</gene>
<evidence type="ECO:0000313" key="4">
    <source>
        <dbReference type="Proteomes" id="UP001148786"/>
    </source>
</evidence>
<sequence>MTDISQQEGSTPANAPKFGTIDLADYNEFTKTALKSTSETMVEFRKREGKQPCDLCVRNGEECVPVDPGRGIRCALCSKRRKVCSWRADILIPATAAHYGLSTEDATKLYDQWVELQSKHAEKARDKPEGSNPEKTADTSAPSTPVVSVTAKKPVFARKEFKARRPGEFIFQLGSPSTQPGADSQIHIPSTQISATRSPSRPVVSGQTVAPTTNPSQNKLSSTNTTSSANPARKGTGTTQTGQRSEQHKKASTVSPKTHLARGNGAAVGRPSTRRKSEPPPAPAAPFTSATTDLETPKRTRRLTQKAQATLENQKLLKKNAVGAKRKHEETEAEAEQPKEVPKETAQAPPEPPHRPRGRPPKHRKGQAAKELVKAKKVTVKVTRVSKRRKTIEEDAQPDVEMDDAATSSSTRQPILGGEGAKLPDDLQEKYAALEERYLKLCDVFAQGAIEAKAKDDRVQQLEEANQDLERKLKETTERLVQVEKAKAA</sequence>
<dbReference type="EMBL" id="JANKHO010001171">
    <property type="protein sequence ID" value="KAJ3503215.1"/>
    <property type="molecule type" value="Genomic_DNA"/>
</dbReference>
<feature type="compositionally biased region" description="Basic residues" evidence="2">
    <location>
        <begin position="355"/>
        <end position="367"/>
    </location>
</feature>
<dbReference type="Proteomes" id="UP001148786">
    <property type="component" value="Unassembled WGS sequence"/>
</dbReference>
<keyword evidence="1" id="KW-0175">Coiled coil</keyword>
<feature type="compositionally biased region" description="Acidic residues" evidence="2">
    <location>
        <begin position="394"/>
        <end position="404"/>
    </location>
</feature>
<proteinExistence type="predicted"/>
<feature type="coiled-coil region" evidence="1">
    <location>
        <begin position="452"/>
        <end position="486"/>
    </location>
</feature>
<keyword evidence="4" id="KW-1185">Reference proteome</keyword>
<feature type="compositionally biased region" description="Polar residues" evidence="2">
    <location>
        <begin position="138"/>
        <end position="147"/>
    </location>
</feature>
<feature type="compositionally biased region" description="Polar residues" evidence="2">
    <location>
        <begin position="192"/>
        <end position="220"/>
    </location>
</feature>
<feature type="region of interest" description="Disordered" evidence="2">
    <location>
        <begin position="120"/>
        <end position="147"/>
    </location>
</feature>
<accession>A0A9W8JUP9</accession>
<evidence type="ECO:0000256" key="2">
    <source>
        <dbReference type="SAM" id="MobiDB-lite"/>
    </source>
</evidence>
<protein>
    <recommendedName>
        <fullName evidence="5">Zn(2)-C6 fungal-type domain-containing protein</fullName>
    </recommendedName>
</protein>